<feature type="chain" id="PRO_5043597998" evidence="2">
    <location>
        <begin position="17"/>
        <end position="110"/>
    </location>
</feature>
<dbReference type="EMBL" id="JARAKH010000004">
    <property type="protein sequence ID" value="KAK8404330.1"/>
    <property type="molecule type" value="Genomic_DNA"/>
</dbReference>
<reference evidence="3 4" key="1">
    <citation type="submission" date="2023-03" db="EMBL/GenBank/DDBJ databases">
        <title>High-quality genome of Scylla paramamosain provides insights in environmental adaptation.</title>
        <authorList>
            <person name="Zhang L."/>
        </authorList>
    </citation>
    <scope>NUCLEOTIDE SEQUENCE [LARGE SCALE GENOMIC DNA]</scope>
    <source>
        <strain evidence="3">LZ_2023a</strain>
        <tissue evidence="3">Muscle</tissue>
    </source>
</reference>
<gene>
    <name evidence="3" type="ORF">O3P69_007565</name>
</gene>
<comment type="caution">
    <text evidence="3">The sequence shown here is derived from an EMBL/GenBank/DDBJ whole genome shotgun (WGS) entry which is preliminary data.</text>
</comment>
<sequence>MRILLLLVPLTALGHAEPGAVIDVACVSRGCDWQVQTLGERYQGVIHLAGPSVSKKEELSITTATTASMNHYLSRQITTTTTCLLPSPATTAGDWDSSQSHRQTYQEQRR</sequence>
<evidence type="ECO:0000313" key="3">
    <source>
        <dbReference type="EMBL" id="KAK8404330.1"/>
    </source>
</evidence>
<evidence type="ECO:0000256" key="2">
    <source>
        <dbReference type="SAM" id="SignalP"/>
    </source>
</evidence>
<dbReference type="Proteomes" id="UP001487740">
    <property type="component" value="Unassembled WGS sequence"/>
</dbReference>
<protein>
    <submittedName>
        <fullName evidence="3">Uncharacterized protein</fullName>
    </submittedName>
</protein>
<keyword evidence="2" id="KW-0732">Signal</keyword>
<feature type="region of interest" description="Disordered" evidence="1">
    <location>
        <begin position="88"/>
        <end position="110"/>
    </location>
</feature>
<keyword evidence="4" id="KW-1185">Reference proteome</keyword>
<proteinExistence type="predicted"/>
<evidence type="ECO:0000313" key="4">
    <source>
        <dbReference type="Proteomes" id="UP001487740"/>
    </source>
</evidence>
<name>A0AAW0UXA3_SCYPA</name>
<evidence type="ECO:0000256" key="1">
    <source>
        <dbReference type="SAM" id="MobiDB-lite"/>
    </source>
</evidence>
<dbReference type="AlphaFoldDB" id="A0AAW0UXA3"/>
<organism evidence="3 4">
    <name type="scientific">Scylla paramamosain</name>
    <name type="common">Mud crab</name>
    <dbReference type="NCBI Taxonomy" id="85552"/>
    <lineage>
        <taxon>Eukaryota</taxon>
        <taxon>Metazoa</taxon>
        <taxon>Ecdysozoa</taxon>
        <taxon>Arthropoda</taxon>
        <taxon>Crustacea</taxon>
        <taxon>Multicrustacea</taxon>
        <taxon>Malacostraca</taxon>
        <taxon>Eumalacostraca</taxon>
        <taxon>Eucarida</taxon>
        <taxon>Decapoda</taxon>
        <taxon>Pleocyemata</taxon>
        <taxon>Brachyura</taxon>
        <taxon>Eubrachyura</taxon>
        <taxon>Portunoidea</taxon>
        <taxon>Portunidae</taxon>
        <taxon>Portuninae</taxon>
        <taxon>Scylla</taxon>
    </lineage>
</organism>
<feature type="signal peptide" evidence="2">
    <location>
        <begin position="1"/>
        <end position="16"/>
    </location>
</feature>
<accession>A0AAW0UXA3</accession>